<evidence type="ECO:0000313" key="6">
    <source>
        <dbReference type="EMBL" id="GMH04092.1"/>
    </source>
</evidence>
<evidence type="ECO:0000313" key="7">
    <source>
        <dbReference type="Proteomes" id="UP001279734"/>
    </source>
</evidence>
<evidence type="ECO:0000256" key="4">
    <source>
        <dbReference type="ARBA" id="ARBA00023125"/>
    </source>
</evidence>
<evidence type="ECO:0000256" key="3">
    <source>
        <dbReference type="ARBA" id="ARBA00022454"/>
    </source>
</evidence>
<dbReference type="AlphaFoldDB" id="A0AAD3XGW7"/>
<dbReference type="Proteomes" id="UP001279734">
    <property type="component" value="Unassembled WGS sequence"/>
</dbReference>
<comment type="caution">
    <text evidence="6">The sequence shown here is derived from an EMBL/GenBank/DDBJ whole genome shotgun (WGS) entry which is preliminary data.</text>
</comment>
<evidence type="ECO:0000256" key="2">
    <source>
        <dbReference type="ARBA" id="ARBA00004286"/>
    </source>
</evidence>
<dbReference type="GO" id="GO:0003691">
    <property type="term" value="F:double-stranded telomeric DNA binding"/>
    <property type="evidence" value="ECO:0007669"/>
    <property type="project" value="InterPro"/>
</dbReference>
<protein>
    <submittedName>
        <fullName evidence="6">Uncharacterized protein</fullName>
    </submittedName>
</protein>
<gene>
    <name evidence="6" type="ORF">Nepgr_005931</name>
</gene>
<accession>A0AAD3XGW7</accession>
<dbReference type="PANTHER" id="PTHR46267">
    <property type="entry name" value="SINGLE MYB HISTONE 4"/>
    <property type="match status" value="1"/>
</dbReference>
<dbReference type="GO" id="GO:0005634">
    <property type="term" value="C:nucleus"/>
    <property type="evidence" value="ECO:0007669"/>
    <property type="project" value="UniProtKB-SubCell"/>
</dbReference>
<keyword evidence="7" id="KW-1185">Reference proteome</keyword>
<comment type="subcellular location">
    <subcellularLocation>
        <location evidence="2">Chromosome</location>
    </subcellularLocation>
    <subcellularLocation>
        <location evidence="1">Nucleus</location>
    </subcellularLocation>
</comment>
<keyword evidence="4" id="KW-0238">DNA-binding</keyword>
<dbReference type="PANTHER" id="PTHR46267:SF15">
    <property type="entry name" value="WINGED HELIX-TURN-HELIX TRANSCRIPTION REPRESSOR DNA-BINDING PROTEIN-RELATED"/>
    <property type="match status" value="1"/>
</dbReference>
<dbReference type="GO" id="GO:0005694">
    <property type="term" value="C:chromosome"/>
    <property type="evidence" value="ECO:0007669"/>
    <property type="project" value="UniProtKB-SubCell"/>
</dbReference>
<dbReference type="EMBL" id="BSYO01000004">
    <property type="protein sequence ID" value="GMH04092.1"/>
    <property type="molecule type" value="Genomic_DNA"/>
</dbReference>
<sequence length="158" mass="17212">MFNAQSSTSALSVAHDSVADQVEDDPAKALPAAKNGPSFGFDVPNGLDISAIVSFIEVDNHYRIKNNFRLKWTQSSLKDIRSRQSHGIAEHLTSETVEEAARCAAYKIAGAQNKSFKAAEAVKEAERIAVMAEESYSILQFAKDIFDKCTCSEVVLLA</sequence>
<keyword evidence="5" id="KW-0539">Nucleus</keyword>
<keyword evidence="3" id="KW-0158">Chromosome</keyword>
<evidence type="ECO:0000256" key="5">
    <source>
        <dbReference type="ARBA" id="ARBA00023242"/>
    </source>
</evidence>
<proteinExistence type="predicted"/>
<dbReference type="InterPro" id="IPR044597">
    <property type="entry name" value="SMH1-6"/>
</dbReference>
<organism evidence="6 7">
    <name type="scientific">Nepenthes gracilis</name>
    <name type="common">Slender pitcher plant</name>
    <dbReference type="NCBI Taxonomy" id="150966"/>
    <lineage>
        <taxon>Eukaryota</taxon>
        <taxon>Viridiplantae</taxon>
        <taxon>Streptophyta</taxon>
        <taxon>Embryophyta</taxon>
        <taxon>Tracheophyta</taxon>
        <taxon>Spermatophyta</taxon>
        <taxon>Magnoliopsida</taxon>
        <taxon>eudicotyledons</taxon>
        <taxon>Gunneridae</taxon>
        <taxon>Pentapetalae</taxon>
        <taxon>Caryophyllales</taxon>
        <taxon>Nepenthaceae</taxon>
        <taxon>Nepenthes</taxon>
    </lineage>
</organism>
<name>A0AAD3XGW7_NEPGR</name>
<evidence type="ECO:0000256" key="1">
    <source>
        <dbReference type="ARBA" id="ARBA00004123"/>
    </source>
</evidence>
<reference evidence="6" key="1">
    <citation type="submission" date="2023-05" db="EMBL/GenBank/DDBJ databases">
        <title>Nepenthes gracilis genome sequencing.</title>
        <authorList>
            <person name="Fukushima K."/>
        </authorList>
    </citation>
    <scope>NUCLEOTIDE SEQUENCE</scope>
    <source>
        <strain evidence="6">SING2019-196</strain>
    </source>
</reference>